<sequence length="70" mass="7938">MENLQTEQNLKKINMEVLIRIHMAMDLVKEYQKKKEGLDGLMKTRVKKTNGVAVLSAIAQKVLDLACPIL</sequence>
<accession>A0A914DLQ2</accession>
<evidence type="ECO:0000313" key="1">
    <source>
        <dbReference type="Proteomes" id="UP000887540"/>
    </source>
</evidence>
<reference evidence="2" key="1">
    <citation type="submission" date="2022-11" db="UniProtKB">
        <authorList>
            <consortium name="WormBaseParasite"/>
        </authorList>
    </citation>
    <scope>IDENTIFICATION</scope>
</reference>
<proteinExistence type="predicted"/>
<dbReference type="Proteomes" id="UP000887540">
    <property type="component" value="Unplaced"/>
</dbReference>
<name>A0A914DLQ2_9BILA</name>
<organism evidence="1 2">
    <name type="scientific">Acrobeloides nanus</name>
    <dbReference type="NCBI Taxonomy" id="290746"/>
    <lineage>
        <taxon>Eukaryota</taxon>
        <taxon>Metazoa</taxon>
        <taxon>Ecdysozoa</taxon>
        <taxon>Nematoda</taxon>
        <taxon>Chromadorea</taxon>
        <taxon>Rhabditida</taxon>
        <taxon>Tylenchina</taxon>
        <taxon>Cephalobomorpha</taxon>
        <taxon>Cephaloboidea</taxon>
        <taxon>Cephalobidae</taxon>
        <taxon>Acrobeloides</taxon>
    </lineage>
</organism>
<dbReference type="WBParaSite" id="ACRNAN_scaffold3009.g25207.t1">
    <property type="protein sequence ID" value="ACRNAN_scaffold3009.g25207.t1"/>
    <property type="gene ID" value="ACRNAN_scaffold3009.g25207"/>
</dbReference>
<keyword evidence="1" id="KW-1185">Reference proteome</keyword>
<dbReference type="AlphaFoldDB" id="A0A914DLQ2"/>
<protein>
    <submittedName>
        <fullName evidence="2">Uncharacterized protein</fullName>
    </submittedName>
</protein>
<evidence type="ECO:0000313" key="2">
    <source>
        <dbReference type="WBParaSite" id="ACRNAN_scaffold3009.g25207.t1"/>
    </source>
</evidence>